<evidence type="ECO:0000259" key="5">
    <source>
        <dbReference type="PROSITE" id="PS50865"/>
    </source>
</evidence>
<dbReference type="Pfam" id="PF01753">
    <property type="entry name" value="zf-MYND"/>
    <property type="match status" value="1"/>
</dbReference>
<dbReference type="PROSITE" id="PS50865">
    <property type="entry name" value="ZF_MYND_2"/>
    <property type="match status" value="1"/>
</dbReference>
<evidence type="ECO:0000313" key="6">
    <source>
        <dbReference type="EMBL" id="GMI16149.1"/>
    </source>
</evidence>
<evidence type="ECO:0000256" key="2">
    <source>
        <dbReference type="ARBA" id="ARBA00022771"/>
    </source>
</evidence>
<evidence type="ECO:0000256" key="4">
    <source>
        <dbReference type="PROSITE-ProRule" id="PRU00134"/>
    </source>
</evidence>
<keyword evidence="7" id="KW-1185">Reference proteome</keyword>
<dbReference type="GO" id="GO:0008270">
    <property type="term" value="F:zinc ion binding"/>
    <property type="evidence" value="ECO:0007669"/>
    <property type="project" value="UniProtKB-KW"/>
</dbReference>
<reference evidence="7" key="1">
    <citation type="journal article" date="2023" name="Commun. Biol.">
        <title>Genome analysis of Parmales, the sister group of diatoms, reveals the evolutionary specialization of diatoms from phago-mixotrophs to photoautotrophs.</title>
        <authorList>
            <person name="Ban H."/>
            <person name="Sato S."/>
            <person name="Yoshikawa S."/>
            <person name="Yamada K."/>
            <person name="Nakamura Y."/>
            <person name="Ichinomiya M."/>
            <person name="Sato N."/>
            <person name="Blanc-Mathieu R."/>
            <person name="Endo H."/>
            <person name="Kuwata A."/>
            <person name="Ogata H."/>
        </authorList>
    </citation>
    <scope>NUCLEOTIDE SEQUENCE [LARGE SCALE GENOMIC DNA]</scope>
    <source>
        <strain evidence="7">NIES 3700</strain>
    </source>
</reference>
<dbReference type="Pfam" id="PF13920">
    <property type="entry name" value="zf-C3HC4_3"/>
    <property type="match status" value="1"/>
</dbReference>
<dbReference type="Proteomes" id="UP001165122">
    <property type="component" value="Unassembled WGS sequence"/>
</dbReference>
<keyword evidence="2 4" id="KW-0863">Zinc-finger</keyword>
<dbReference type="EMBL" id="BRXW01000244">
    <property type="protein sequence ID" value="GMI16149.1"/>
    <property type="molecule type" value="Genomic_DNA"/>
</dbReference>
<keyword evidence="3" id="KW-0862">Zinc</keyword>
<feature type="domain" description="MYND-type" evidence="5">
    <location>
        <begin position="3"/>
        <end position="41"/>
    </location>
</feature>
<dbReference type="SUPFAM" id="SSF57850">
    <property type="entry name" value="RING/U-box"/>
    <property type="match status" value="1"/>
</dbReference>
<name>A0A9W7FNV6_9STRA</name>
<comment type="caution">
    <text evidence="6">The sequence shown here is derived from an EMBL/GenBank/DDBJ whole genome shotgun (WGS) entry which is preliminary data.</text>
</comment>
<dbReference type="Gene3D" id="3.30.40.10">
    <property type="entry name" value="Zinc/RING finger domain, C3HC4 (zinc finger)"/>
    <property type="match status" value="1"/>
</dbReference>
<dbReference type="PROSITE" id="PS01360">
    <property type="entry name" value="ZF_MYND_1"/>
    <property type="match status" value="1"/>
</dbReference>
<accession>A0A9W7FNV6</accession>
<dbReference type="InterPro" id="IPR013083">
    <property type="entry name" value="Znf_RING/FYVE/PHD"/>
</dbReference>
<dbReference type="AlphaFoldDB" id="A0A9W7FNV6"/>
<dbReference type="OrthoDB" id="496827at2759"/>
<gene>
    <name evidence="6" type="ORF">TrLO_g13755</name>
</gene>
<keyword evidence="1" id="KW-0479">Metal-binding</keyword>
<evidence type="ECO:0000313" key="7">
    <source>
        <dbReference type="Proteomes" id="UP001165122"/>
    </source>
</evidence>
<sequence>MSCAFPGCKEPAHKTCSRCLETKYCSAAHQKSHWKWHKKICVALEKNMSTPVSSVPVVFMKGKEEDEEEEDLCIVCLDNVANAKLRPCGHSATCKGCTEELTNLSTLQKADLGTGYWQVAELDCRARAVAS</sequence>
<evidence type="ECO:0000256" key="1">
    <source>
        <dbReference type="ARBA" id="ARBA00022723"/>
    </source>
</evidence>
<dbReference type="InterPro" id="IPR002893">
    <property type="entry name" value="Znf_MYND"/>
</dbReference>
<protein>
    <recommendedName>
        <fullName evidence="5">MYND-type domain-containing protein</fullName>
    </recommendedName>
</protein>
<dbReference type="Gene3D" id="6.10.140.2220">
    <property type="match status" value="1"/>
</dbReference>
<dbReference type="SUPFAM" id="SSF144232">
    <property type="entry name" value="HIT/MYND zinc finger-like"/>
    <property type="match status" value="1"/>
</dbReference>
<evidence type="ECO:0000256" key="3">
    <source>
        <dbReference type="ARBA" id="ARBA00022833"/>
    </source>
</evidence>
<organism evidence="6 7">
    <name type="scientific">Triparma laevis f. longispina</name>
    <dbReference type="NCBI Taxonomy" id="1714387"/>
    <lineage>
        <taxon>Eukaryota</taxon>
        <taxon>Sar</taxon>
        <taxon>Stramenopiles</taxon>
        <taxon>Ochrophyta</taxon>
        <taxon>Bolidophyceae</taxon>
        <taxon>Parmales</taxon>
        <taxon>Triparmaceae</taxon>
        <taxon>Triparma</taxon>
    </lineage>
</organism>
<proteinExistence type="predicted"/>